<accession>A0A9W8L5H3</accession>
<dbReference type="EMBL" id="JANBTX010000044">
    <property type="protein sequence ID" value="KAJ2688534.1"/>
    <property type="molecule type" value="Genomic_DNA"/>
</dbReference>
<gene>
    <name evidence="10" type="primary">LCB3</name>
    <name evidence="10" type="ORF">IWW39_002154</name>
</gene>
<evidence type="ECO:0000256" key="3">
    <source>
        <dbReference type="ARBA" id="ARBA00022801"/>
    </source>
</evidence>
<evidence type="ECO:0000256" key="6">
    <source>
        <dbReference type="ARBA" id="ARBA00023136"/>
    </source>
</evidence>
<dbReference type="OrthoDB" id="301434at2759"/>
<keyword evidence="4" id="KW-0256">Endoplasmic reticulum</keyword>
<evidence type="ECO:0000313" key="10">
    <source>
        <dbReference type="EMBL" id="KAJ2688534.1"/>
    </source>
</evidence>
<feature type="transmembrane region" description="Helical" evidence="8">
    <location>
        <begin position="253"/>
        <end position="275"/>
    </location>
</feature>
<keyword evidence="6 8" id="KW-0472">Membrane</keyword>
<feature type="transmembrane region" description="Helical" evidence="8">
    <location>
        <begin position="96"/>
        <end position="115"/>
    </location>
</feature>
<evidence type="ECO:0000256" key="4">
    <source>
        <dbReference type="ARBA" id="ARBA00022824"/>
    </source>
</evidence>
<evidence type="ECO:0000256" key="1">
    <source>
        <dbReference type="ARBA" id="ARBA00004477"/>
    </source>
</evidence>
<dbReference type="InterPro" id="IPR000326">
    <property type="entry name" value="PAP2/HPO"/>
</dbReference>
<dbReference type="GO" id="GO:0005789">
    <property type="term" value="C:endoplasmic reticulum membrane"/>
    <property type="evidence" value="ECO:0007669"/>
    <property type="project" value="UniProtKB-SubCell"/>
</dbReference>
<keyword evidence="2 8" id="KW-0812">Transmembrane</keyword>
<comment type="similarity">
    <text evidence="7">Belongs to the type 2 lipid phosphate phosphatase family.</text>
</comment>
<feature type="transmembrane region" description="Helical" evidence="8">
    <location>
        <begin position="171"/>
        <end position="189"/>
    </location>
</feature>
<feature type="transmembrane region" description="Helical" evidence="8">
    <location>
        <begin position="196"/>
        <end position="217"/>
    </location>
</feature>
<keyword evidence="11" id="KW-1185">Reference proteome</keyword>
<evidence type="ECO:0000256" key="8">
    <source>
        <dbReference type="SAM" id="Phobius"/>
    </source>
</evidence>
<feature type="domain" description="Phosphatidic acid phosphatase type 2/haloperoxidase" evidence="9">
    <location>
        <begin position="98"/>
        <end position="214"/>
    </location>
</feature>
<dbReference type="Pfam" id="PF01569">
    <property type="entry name" value="PAP2"/>
    <property type="match status" value="1"/>
</dbReference>
<proteinExistence type="inferred from homology"/>
<feature type="transmembrane region" description="Helical" evidence="8">
    <location>
        <begin position="415"/>
        <end position="436"/>
    </location>
</feature>
<dbReference type="SUPFAM" id="SSF48317">
    <property type="entry name" value="Acid phosphatase/Vanadium-dependent haloperoxidase"/>
    <property type="match status" value="1"/>
</dbReference>
<keyword evidence="5 8" id="KW-1133">Transmembrane helix</keyword>
<protein>
    <submittedName>
        <fullName evidence="10">Long-chain base-1-phosphate phosphatase</fullName>
    </submittedName>
</protein>
<dbReference type="GO" id="GO:0042392">
    <property type="term" value="F:sphingosine-1-phosphate phosphatase activity"/>
    <property type="evidence" value="ECO:0007669"/>
    <property type="project" value="TreeGrafter"/>
</dbReference>
<dbReference type="AlphaFoldDB" id="A0A9W8L5H3"/>
<evidence type="ECO:0000256" key="2">
    <source>
        <dbReference type="ARBA" id="ARBA00022692"/>
    </source>
</evidence>
<name>A0A9W8L5H3_9FUNG</name>
<dbReference type="PANTHER" id="PTHR14969:SF28">
    <property type="entry name" value="DIHYDROSPHINGOSINE 1-PHOSPHATE PHOSPHATASE LCB3-RELATED"/>
    <property type="match status" value="1"/>
</dbReference>
<reference evidence="10" key="1">
    <citation type="submission" date="2022-07" db="EMBL/GenBank/DDBJ databases">
        <title>Phylogenomic reconstructions and comparative analyses of Kickxellomycotina fungi.</title>
        <authorList>
            <person name="Reynolds N.K."/>
            <person name="Stajich J.E."/>
            <person name="Barry K."/>
            <person name="Grigoriev I.V."/>
            <person name="Crous P."/>
            <person name="Smith M.E."/>
        </authorList>
    </citation>
    <scope>NUCLEOTIDE SEQUENCE</scope>
    <source>
        <strain evidence="10">CBS 109367</strain>
    </source>
</reference>
<evidence type="ECO:0000259" key="9">
    <source>
        <dbReference type="SMART" id="SM00014"/>
    </source>
</evidence>
<feature type="transmembrane region" description="Helical" evidence="8">
    <location>
        <begin position="69"/>
        <end position="90"/>
    </location>
</feature>
<dbReference type="Gene3D" id="1.20.144.10">
    <property type="entry name" value="Phosphatidic acid phosphatase type 2/haloperoxidase"/>
    <property type="match status" value="1"/>
</dbReference>
<sequence length="442" mass="47896">MPPRFQLDEDTDAGAKSPQFVKAPEKAYQAVYSPTRQLLRRMIVDEVEREMALLADIQKKYRTPALDRLFVLTGMLGNHAFFMLALPFLHVFGLGVFARGLTFVVLWSVYLSGVVKDYISAPRPASPPVAQITQSPAHTLEYGFPSSHTAYVVASIAYCSYFMQSVWSTHFLWPCALWAVGLLVVLGRIYCGLHSFIDVAGGAVIGLAEALAFIVLYDRIDALLLSAAGPLYISAFVYMALMAIPPSLDLCPCCIDSVCATSVTLGLAIGAWIYARLPFLWHNGRHDRIAWDGSLTLGQNLLRCLLVISLIVAWKLASKPVFIRLASQLAPTLSTAAKPGASPAPCCESDTGSDTASELGYAKAARDGRGFKDCDSAEVAAYIEKNYPIPTSESIRTGRYGTHELMASPENIARVPIYAGIGVIAGAIAPLAYHYLGLLPIP</sequence>
<evidence type="ECO:0000313" key="11">
    <source>
        <dbReference type="Proteomes" id="UP001151516"/>
    </source>
</evidence>
<dbReference type="Proteomes" id="UP001151516">
    <property type="component" value="Unassembled WGS sequence"/>
</dbReference>
<evidence type="ECO:0000256" key="7">
    <source>
        <dbReference type="ARBA" id="ARBA00038324"/>
    </source>
</evidence>
<keyword evidence="3" id="KW-0378">Hydrolase</keyword>
<evidence type="ECO:0000256" key="5">
    <source>
        <dbReference type="ARBA" id="ARBA00022989"/>
    </source>
</evidence>
<feature type="transmembrane region" description="Helical" evidence="8">
    <location>
        <begin position="223"/>
        <end position="241"/>
    </location>
</feature>
<dbReference type="PANTHER" id="PTHR14969">
    <property type="entry name" value="SPHINGOSINE-1-PHOSPHATE PHOSPHOHYDROLASE"/>
    <property type="match status" value="1"/>
</dbReference>
<dbReference type="SMART" id="SM00014">
    <property type="entry name" value="acidPPc"/>
    <property type="match status" value="1"/>
</dbReference>
<comment type="caution">
    <text evidence="10">The sequence shown here is derived from an EMBL/GenBank/DDBJ whole genome shotgun (WGS) entry which is preliminary data.</text>
</comment>
<dbReference type="InterPro" id="IPR036938">
    <property type="entry name" value="PAP2/HPO_sf"/>
</dbReference>
<organism evidence="10 11">
    <name type="scientific">Coemansia spiralis</name>
    <dbReference type="NCBI Taxonomy" id="417178"/>
    <lineage>
        <taxon>Eukaryota</taxon>
        <taxon>Fungi</taxon>
        <taxon>Fungi incertae sedis</taxon>
        <taxon>Zoopagomycota</taxon>
        <taxon>Kickxellomycotina</taxon>
        <taxon>Kickxellomycetes</taxon>
        <taxon>Kickxellales</taxon>
        <taxon>Kickxellaceae</taxon>
        <taxon>Coemansia</taxon>
    </lineage>
</organism>
<comment type="subcellular location">
    <subcellularLocation>
        <location evidence="1">Endoplasmic reticulum membrane</location>
        <topology evidence="1">Multi-pass membrane protein</topology>
    </subcellularLocation>
</comment>